<feature type="compositionally biased region" description="Basic and acidic residues" evidence="1">
    <location>
        <begin position="155"/>
        <end position="164"/>
    </location>
</feature>
<dbReference type="EnsemblProtists" id="EOD04240">
    <property type="protein sequence ID" value="EOD04240"/>
    <property type="gene ID" value="EMIHUDRAFT_221362"/>
</dbReference>
<dbReference type="KEGG" id="ehx:EMIHUDRAFT_221362"/>
<evidence type="ECO:0000256" key="1">
    <source>
        <dbReference type="SAM" id="MobiDB-lite"/>
    </source>
</evidence>
<dbReference type="GeneID" id="17250386"/>
<dbReference type="RefSeq" id="XP_005756669.1">
    <property type="nucleotide sequence ID" value="XM_005756612.1"/>
</dbReference>
<reference evidence="3" key="1">
    <citation type="journal article" date="2013" name="Nature">
        <title>Pan genome of the phytoplankton Emiliania underpins its global distribution.</title>
        <authorList>
            <person name="Read B.A."/>
            <person name="Kegel J."/>
            <person name="Klute M.J."/>
            <person name="Kuo A."/>
            <person name="Lefebvre S.C."/>
            <person name="Maumus F."/>
            <person name="Mayer C."/>
            <person name="Miller J."/>
            <person name="Monier A."/>
            <person name="Salamov A."/>
            <person name="Young J."/>
            <person name="Aguilar M."/>
            <person name="Claverie J.M."/>
            <person name="Frickenhaus S."/>
            <person name="Gonzalez K."/>
            <person name="Herman E.K."/>
            <person name="Lin Y.C."/>
            <person name="Napier J."/>
            <person name="Ogata H."/>
            <person name="Sarno A.F."/>
            <person name="Shmutz J."/>
            <person name="Schroeder D."/>
            <person name="de Vargas C."/>
            <person name="Verret F."/>
            <person name="von Dassow P."/>
            <person name="Valentin K."/>
            <person name="Van de Peer Y."/>
            <person name="Wheeler G."/>
            <person name="Dacks J.B."/>
            <person name="Delwiche C.F."/>
            <person name="Dyhrman S.T."/>
            <person name="Glockner G."/>
            <person name="John U."/>
            <person name="Richards T."/>
            <person name="Worden A.Z."/>
            <person name="Zhang X."/>
            <person name="Grigoriev I.V."/>
            <person name="Allen A.E."/>
            <person name="Bidle K."/>
            <person name="Borodovsky M."/>
            <person name="Bowler C."/>
            <person name="Brownlee C."/>
            <person name="Cock J.M."/>
            <person name="Elias M."/>
            <person name="Gladyshev V.N."/>
            <person name="Groth M."/>
            <person name="Guda C."/>
            <person name="Hadaegh A."/>
            <person name="Iglesias-Rodriguez M.D."/>
            <person name="Jenkins J."/>
            <person name="Jones B.M."/>
            <person name="Lawson T."/>
            <person name="Leese F."/>
            <person name="Lindquist E."/>
            <person name="Lobanov A."/>
            <person name="Lomsadze A."/>
            <person name="Malik S.B."/>
            <person name="Marsh M.E."/>
            <person name="Mackinder L."/>
            <person name="Mock T."/>
            <person name="Mueller-Roeber B."/>
            <person name="Pagarete A."/>
            <person name="Parker M."/>
            <person name="Probert I."/>
            <person name="Quesneville H."/>
            <person name="Raines C."/>
            <person name="Rensing S.A."/>
            <person name="Riano-Pachon D.M."/>
            <person name="Richier S."/>
            <person name="Rokitta S."/>
            <person name="Shiraiwa Y."/>
            <person name="Soanes D.M."/>
            <person name="van der Giezen M."/>
            <person name="Wahlund T.M."/>
            <person name="Williams B."/>
            <person name="Wilson W."/>
            <person name="Wolfe G."/>
            <person name="Wurch L.L."/>
        </authorList>
    </citation>
    <scope>NUCLEOTIDE SEQUENCE</scope>
</reference>
<dbReference type="HOGENOM" id="CLU_1423927_0_0_1"/>
<accession>A0A0D3HZ05</accession>
<dbReference type="Proteomes" id="UP000013827">
    <property type="component" value="Unassembled WGS sequence"/>
</dbReference>
<protein>
    <submittedName>
        <fullName evidence="2">Uncharacterized protein</fullName>
    </submittedName>
</protein>
<dbReference type="PaxDb" id="2903-EOD04240"/>
<reference evidence="2" key="2">
    <citation type="submission" date="2024-10" db="UniProtKB">
        <authorList>
            <consortium name="EnsemblProtists"/>
        </authorList>
    </citation>
    <scope>IDENTIFICATION</scope>
</reference>
<keyword evidence="3" id="KW-1185">Reference proteome</keyword>
<feature type="region of interest" description="Disordered" evidence="1">
    <location>
        <begin position="148"/>
        <end position="191"/>
    </location>
</feature>
<dbReference type="AlphaFoldDB" id="A0A0D3HZ05"/>
<evidence type="ECO:0000313" key="3">
    <source>
        <dbReference type="Proteomes" id="UP000013827"/>
    </source>
</evidence>
<name>A0A0D3HZ05_EMIH1</name>
<proteinExistence type="predicted"/>
<organism evidence="2 3">
    <name type="scientific">Emiliania huxleyi (strain CCMP1516)</name>
    <dbReference type="NCBI Taxonomy" id="280463"/>
    <lineage>
        <taxon>Eukaryota</taxon>
        <taxon>Haptista</taxon>
        <taxon>Haptophyta</taxon>
        <taxon>Prymnesiophyceae</taxon>
        <taxon>Isochrysidales</taxon>
        <taxon>Noelaerhabdaceae</taxon>
        <taxon>Emiliania</taxon>
    </lineage>
</organism>
<sequence>MPPRWAPLDPKSLDSAGNTNGIAARDFVTCVLRFAITRETENGTILIGITLTTPGSMPIHSLSSAHSLFAGRRAALSLGPALALLTARPAAASYAMQQAAVQSQSWQATGKEKERAVYRAIEEDIDSKRRFREEAGDLGYVGGEYTKRSAASRASYDRQAEESRPQGSYTRPEELVTAGTARAVSRRVNSL</sequence>
<evidence type="ECO:0000313" key="2">
    <source>
        <dbReference type="EnsemblProtists" id="EOD04240"/>
    </source>
</evidence>